<protein>
    <recommendedName>
        <fullName evidence="4 9">Prefoldin subunit beta</fullName>
    </recommendedName>
    <alternativeName>
        <fullName evidence="8 9">GimC subunit beta</fullName>
    </alternativeName>
</protein>
<dbReference type="NCBIfam" id="TIGR02338">
    <property type="entry name" value="gimC_beta"/>
    <property type="match status" value="1"/>
</dbReference>
<keyword evidence="5 9" id="KW-0963">Cytoplasm</keyword>
<dbReference type="Pfam" id="PF01920">
    <property type="entry name" value="Prefoldin_2"/>
    <property type="match status" value="1"/>
</dbReference>
<evidence type="ECO:0000256" key="1">
    <source>
        <dbReference type="ARBA" id="ARBA00004496"/>
    </source>
</evidence>
<organism evidence="11">
    <name type="scientific">Caldiarchaeum subterraneum</name>
    <dbReference type="NCBI Taxonomy" id="311458"/>
    <lineage>
        <taxon>Archaea</taxon>
        <taxon>Nitrososphaerota</taxon>
        <taxon>Candidatus Caldarchaeales</taxon>
        <taxon>Candidatus Caldarchaeaceae</taxon>
        <taxon>Candidatus Caldarchaeum</taxon>
    </lineage>
</organism>
<comment type="subunit">
    <text evidence="3 9">Heterohexamer of two alpha and four beta subunits.</text>
</comment>
<evidence type="ECO:0000256" key="5">
    <source>
        <dbReference type="ARBA" id="ARBA00022490"/>
    </source>
</evidence>
<dbReference type="PANTHER" id="PTHR21431">
    <property type="entry name" value="PREFOLDIN SUBUNIT 6"/>
    <property type="match status" value="1"/>
</dbReference>
<evidence type="ECO:0000313" key="11">
    <source>
        <dbReference type="EMBL" id="HHR40270.1"/>
    </source>
</evidence>
<sequence length="121" mass="13534">MSGREIPPSVQQQVLRLQQLQQSLALLLSEKQRIEAELAEVSTALEEVNKMDDVAVVYKAVGPVLVQTTKTKIVAELTERKELADTRLKVIERQESRARAQIESLQKEVQRLLSGGQPSSQ</sequence>
<dbReference type="CDD" id="cd23162">
    <property type="entry name" value="Prefoldin_beta_GimC"/>
    <property type="match status" value="1"/>
</dbReference>
<dbReference type="AlphaFoldDB" id="A0A7C5U3L3"/>
<comment type="subcellular location">
    <subcellularLocation>
        <location evidence="1 9">Cytoplasm</location>
    </subcellularLocation>
</comment>
<evidence type="ECO:0000256" key="8">
    <source>
        <dbReference type="ARBA" id="ARBA00033461"/>
    </source>
</evidence>
<feature type="coiled-coil region" evidence="10">
    <location>
        <begin position="10"/>
        <end position="108"/>
    </location>
</feature>
<dbReference type="InterPro" id="IPR002777">
    <property type="entry name" value="PFD_beta-like"/>
</dbReference>
<dbReference type="GO" id="GO:0006457">
    <property type="term" value="P:protein folding"/>
    <property type="evidence" value="ECO:0007669"/>
    <property type="project" value="UniProtKB-UniRule"/>
</dbReference>
<name>A0A7C5U3L3_CALS0</name>
<dbReference type="GO" id="GO:0051087">
    <property type="term" value="F:protein-folding chaperone binding"/>
    <property type="evidence" value="ECO:0007669"/>
    <property type="project" value="TreeGrafter"/>
</dbReference>
<evidence type="ECO:0000256" key="3">
    <source>
        <dbReference type="ARBA" id="ARBA00011716"/>
    </source>
</evidence>
<dbReference type="HAMAP" id="MF_00307">
    <property type="entry name" value="PfdB"/>
    <property type="match status" value="1"/>
</dbReference>
<evidence type="ECO:0000256" key="4">
    <source>
        <dbReference type="ARBA" id="ARBA00016304"/>
    </source>
</evidence>
<dbReference type="GO" id="GO:0051082">
    <property type="term" value="F:unfolded protein binding"/>
    <property type="evidence" value="ECO:0007669"/>
    <property type="project" value="UniProtKB-UniRule"/>
</dbReference>
<evidence type="ECO:0000256" key="2">
    <source>
        <dbReference type="ARBA" id="ARBA00008045"/>
    </source>
</evidence>
<dbReference type="InterPro" id="IPR012713">
    <property type="entry name" value="PfdB"/>
</dbReference>
<comment type="caution">
    <text evidence="11">The sequence shown here is derived from an EMBL/GenBank/DDBJ whole genome shotgun (WGS) entry which is preliminary data.</text>
</comment>
<keyword evidence="6 9" id="KW-0143">Chaperone</keyword>
<keyword evidence="10" id="KW-0175">Coiled coil</keyword>
<evidence type="ECO:0000256" key="9">
    <source>
        <dbReference type="HAMAP-Rule" id="MF_00307"/>
    </source>
</evidence>
<gene>
    <name evidence="9" type="primary">pfdB</name>
    <name evidence="11" type="ORF">ENM42_00405</name>
</gene>
<dbReference type="InterPro" id="IPR009053">
    <property type="entry name" value="Prefoldin"/>
</dbReference>
<dbReference type="GO" id="GO:0016272">
    <property type="term" value="C:prefoldin complex"/>
    <property type="evidence" value="ECO:0007669"/>
    <property type="project" value="UniProtKB-UniRule"/>
</dbReference>
<dbReference type="PANTHER" id="PTHR21431:SF0">
    <property type="entry name" value="PREFOLDIN SUBUNIT 6"/>
    <property type="match status" value="1"/>
</dbReference>
<dbReference type="EMBL" id="DRXS01000025">
    <property type="protein sequence ID" value="HHR40270.1"/>
    <property type="molecule type" value="Genomic_DNA"/>
</dbReference>
<dbReference type="SUPFAM" id="SSF46579">
    <property type="entry name" value="Prefoldin"/>
    <property type="match status" value="1"/>
</dbReference>
<accession>A0A7C5U3L3</accession>
<evidence type="ECO:0000256" key="10">
    <source>
        <dbReference type="SAM" id="Coils"/>
    </source>
</evidence>
<dbReference type="GO" id="GO:0051131">
    <property type="term" value="P:chaperone-mediated protein complex assembly"/>
    <property type="evidence" value="ECO:0007669"/>
    <property type="project" value="TreeGrafter"/>
</dbReference>
<evidence type="ECO:0000256" key="6">
    <source>
        <dbReference type="ARBA" id="ARBA00023186"/>
    </source>
</evidence>
<proteinExistence type="inferred from homology"/>
<reference evidence="11" key="1">
    <citation type="journal article" date="2020" name="mSystems">
        <title>Genome- and Community-Level Interaction Insights into Carbon Utilization and Element Cycling Functions of Hydrothermarchaeota in Hydrothermal Sediment.</title>
        <authorList>
            <person name="Zhou Z."/>
            <person name="Liu Y."/>
            <person name="Xu W."/>
            <person name="Pan J."/>
            <person name="Luo Z.H."/>
            <person name="Li M."/>
        </authorList>
    </citation>
    <scope>NUCLEOTIDE SEQUENCE [LARGE SCALE GENOMIC DNA]</scope>
    <source>
        <strain evidence="11">SpSt-1084</strain>
    </source>
</reference>
<comment type="similarity">
    <text evidence="2 9">Belongs to the prefoldin subunit beta family.</text>
</comment>
<dbReference type="GO" id="GO:0005737">
    <property type="term" value="C:cytoplasm"/>
    <property type="evidence" value="ECO:0007669"/>
    <property type="project" value="UniProtKB-SubCell"/>
</dbReference>
<comment type="function">
    <text evidence="7 9">Molecular chaperone capable of stabilizing a range of proteins. Seems to fulfill an ATP-independent, HSP70-like function in archaeal de novo protein folding.</text>
</comment>
<evidence type="ECO:0000256" key="7">
    <source>
        <dbReference type="ARBA" id="ARBA00025077"/>
    </source>
</evidence>
<dbReference type="Gene3D" id="1.10.287.370">
    <property type="match status" value="1"/>
</dbReference>